<gene>
    <name evidence="15" type="primary">GSNB</name>
</gene>
<dbReference type="GO" id="GO:0060271">
    <property type="term" value="P:cilium assembly"/>
    <property type="evidence" value="ECO:0007669"/>
    <property type="project" value="UniProtKB-UniRule"/>
</dbReference>
<dbReference type="GO" id="GO:0007417">
    <property type="term" value="P:central nervous system development"/>
    <property type="evidence" value="ECO:0007669"/>
    <property type="project" value="TreeGrafter"/>
</dbReference>
<dbReference type="EMBL" id="HAEJ01017803">
    <property type="protein sequence ID" value="SBS58260.1"/>
    <property type="molecule type" value="Transcribed_RNA"/>
</dbReference>
<dbReference type="Pfam" id="PF00626">
    <property type="entry name" value="Gelsolin"/>
    <property type="match status" value="2"/>
</dbReference>
<dbReference type="CDD" id="cd11291">
    <property type="entry name" value="gelsolin_S6_like"/>
    <property type="match status" value="1"/>
</dbReference>
<dbReference type="AlphaFoldDB" id="A0A1A8VCW4"/>
<keyword evidence="8" id="KW-0970">Cilium biogenesis/degradation</keyword>
<dbReference type="FunFam" id="3.40.20.10:FF:000004">
    <property type="entry name" value="Gelsolin"/>
    <property type="match status" value="1"/>
</dbReference>
<dbReference type="SMART" id="SM00262">
    <property type="entry name" value="GEL"/>
    <property type="match status" value="3"/>
</dbReference>
<protein>
    <recommendedName>
        <fullName evidence="3 13">Gelsolin</fullName>
        <shortName evidence="13">ADF</shortName>
    </recommendedName>
    <alternativeName>
        <fullName evidence="13">Actin-depolymerizing factor</fullName>
    </alternativeName>
</protein>
<evidence type="ECO:0000259" key="14">
    <source>
        <dbReference type="Pfam" id="PF00626"/>
    </source>
</evidence>
<dbReference type="GO" id="GO:0051015">
    <property type="term" value="F:actin filament binding"/>
    <property type="evidence" value="ECO:0007669"/>
    <property type="project" value="UniProtKB-UniRule"/>
</dbReference>
<dbReference type="InterPro" id="IPR007123">
    <property type="entry name" value="Gelsolin-like_dom"/>
</dbReference>
<dbReference type="FunFam" id="3.40.20.10:FF:000005">
    <property type="entry name" value="Gelsolin"/>
    <property type="match status" value="1"/>
</dbReference>
<accession>A0A1A8VCW4</accession>
<dbReference type="GO" id="GO:0051016">
    <property type="term" value="P:barbed-end actin filament capping"/>
    <property type="evidence" value="ECO:0007669"/>
    <property type="project" value="UniProtKB-UniRule"/>
</dbReference>
<evidence type="ECO:0000256" key="3">
    <source>
        <dbReference type="ARBA" id="ARBA00018797"/>
    </source>
</evidence>
<keyword evidence="11" id="KW-0206">Cytoskeleton</keyword>
<dbReference type="GO" id="GO:0005737">
    <property type="term" value="C:cytoplasm"/>
    <property type="evidence" value="ECO:0007669"/>
    <property type="project" value="UniProtKB-UniRule"/>
</dbReference>
<evidence type="ECO:0000256" key="4">
    <source>
        <dbReference type="ARBA" id="ARBA00022467"/>
    </source>
</evidence>
<dbReference type="InterPro" id="IPR007122">
    <property type="entry name" value="Villin/Gelsolin"/>
</dbReference>
<dbReference type="GO" id="GO:0005615">
    <property type="term" value="C:extracellular space"/>
    <property type="evidence" value="ECO:0007669"/>
    <property type="project" value="TreeGrafter"/>
</dbReference>
<feature type="non-terminal residue" evidence="15">
    <location>
        <position position="1"/>
    </location>
</feature>
<dbReference type="GO" id="GO:0046872">
    <property type="term" value="F:metal ion binding"/>
    <property type="evidence" value="ECO:0007669"/>
    <property type="project" value="UniProtKB-KW"/>
</dbReference>
<comment type="subcellular location">
    <subcellularLocation>
        <location evidence="1 13">Cytoplasm</location>
        <location evidence="1 13">Cytoskeleton</location>
    </subcellularLocation>
</comment>
<evidence type="ECO:0000256" key="2">
    <source>
        <dbReference type="ARBA" id="ARBA00008418"/>
    </source>
</evidence>
<keyword evidence="6" id="KW-0479">Metal-binding</keyword>
<organism evidence="15">
    <name type="scientific">Nothobranchius furzeri</name>
    <name type="common">Turquoise killifish</name>
    <dbReference type="NCBI Taxonomy" id="105023"/>
    <lineage>
        <taxon>Eukaryota</taxon>
        <taxon>Metazoa</taxon>
        <taxon>Chordata</taxon>
        <taxon>Craniata</taxon>
        <taxon>Vertebrata</taxon>
        <taxon>Euteleostomi</taxon>
        <taxon>Actinopterygii</taxon>
        <taxon>Neopterygii</taxon>
        <taxon>Teleostei</taxon>
        <taxon>Neoteleostei</taxon>
        <taxon>Acanthomorphata</taxon>
        <taxon>Ovalentaria</taxon>
        <taxon>Atherinomorphae</taxon>
        <taxon>Cyprinodontiformes</taxon>
        <taxon>Nothobranchiidae</taxon>
        <taxon>Nothobranchius</taxon>
    </lineage>
</organism>
<evidence type="ECO:0000256" key="9">
    <source>
        <dbReference type="ARBA" id="ARBA00022837"/>
    </source>
</evidence>
<dbReference type="SUPFAM" id="SSF55753">
    <property type="entry name" value="Actin depolymerizing proteins"/>
    <property type="match status" value="3"/>
</dbReference>
<evidence type="ECO:0000256" key="11">
    <source>
        <dbReference type="ARBA" id="ARBA00023212"/>
    </source>
</evidence>
<sequence length="471" mass="52171">QRMVTQHRQKNPNNFITSYSDVNICVTHNMAANTQAHSNSLALNGHTVAVESALCSLIRRKKKCFEMFSDGPSLGCMTVPFDVSKLHQSESMAAQYGMVDRGDGEKQIWQVKGSDKVPVDQRSFGQFYGGDSYIIQYQYQHSGRQGHIIYIWQGAESSKDEIGASAILAIQMDDELGGGAVQVRVVQGKEPAHLMSLFGGRPMVIYKGGASRNDGQSERAETRLFQVRANPAGDTKAVEKVKRNQRGLLDENLLASICARSELLVLESDTSLVDPSSSCLNSSDVFLLVSSSASWMWKGKSSSLAEVKGAEYLAGILQVTPTQLEEGEEEDAFWESLGGKSDYCQVPRINNKIDAHPPRLFACSNKTGRFQMEEVPGELTQDDLAPDDVMILDTWAQVFVWIGKEAQEEEKMEAAASAVRYMEADPAARDPRTPIVTVKQGSEPPTFTGWFLGWNHEFWNIDPLKRLMQSL</sequence>
<comment type="similarity">
    <text evidence="2 13">Belongs to the villin/gelsolin family.</text>
</comment>
<evidence type="ECO:0000256" key="6">
    <source>
        <dbReference type="ARBA" id="ARBA00022723"/>
    </source>
</evidence>
<dbReference type="GO" id="GO:0005546">
    <property type="term" value="F:phosphatidylinositol-4,5-bisphosphate binding"/>
    <property type="evidence" value="ECO:0007669"/>
    <property type="project" value="TreeGrafter"/>
</dbReference>
<evidence type="ECO:0000256" key="12">
    <source>
        <dbReference type="ARBA" id="ARBA00025132"/>
    </source>
</evidence>
<reference evidence="15" key="2">
    <citation type="submission" date="2016-06" db="EMBL/GenBank/DDBJ databases">
        <title>The genome of a short-lived fish provides insights into sex chromosome evolution and the genetic control of aging.</title>
        <authorList>
            <person name="Reichwald K."/>
            <person name="Felder M."/>
            <person name="Petzold A."/>
            <person name="Koch P."/>
            <person name="Groth M."/>
            <person name="Platzer M."/>
        </authorList>
    </citation>
    <scope>NUCLEOTIDE SEQUENCE</scope>
    <source>
        <tissue evidence="15">Brain</tissue>
    </source>
</reference>
<dbReference type="CDD" id="cd11288">
    <property type="entry name" value="gelsolin_S5_like"/>
    <property type="match status" value="1"/>
</dbReference>
<dbReference type="CDD" id="cd11293">
    <property type="entry name" value="gelsolin_S4_like"/>
    <property type="match status" value="1"/>
</dbReference>
<keyword evidence="10 13" id="KW-0009">Actin-binding</keyword>
<keyword evidence="5 13" id="KW-0963">Cytoplasm</keyword>
<dbReference type="Gene3D" id="3.40.20.10">
    <property type="entry name" value="Severin"/>
    <property type="match status" value="3"/>
</dbReference>
<evidence type="ECO:0000256" key="10">
    <source>
        <dbReference type="ARBA" id="ARBA00023203"/>
    </source>
</evidence>
<keyword evidence="4 13" id="KW-0117">Actin capping</keyword>
<dbReference type="PRINTS" id="PR00597">
    <property type="entry name" value="GELSOLIN"/>
</dbReference>
<name>A0A1A8VCW4_NOTFU</name>
<dbReference type="GO" id="GO:0015629">
    <property type="term" value="C:actin cytoskeleton"/>
    <property type="evidence" value="ECO:0007669"/>
    <property type="project" value="TreeGrafter"/>
</dbReference>
<dbReference type="InterPro" id="IPR029006">
    <property type="entry name" value="ADF-H/Gelsolin-like_dom_sf"/>
</dbReference>
<evidence type="ECO:0000256" key="5">
    <source>
        <dbReference type="ARBA" id="ARBA00022490"/>
    </source>
</evidence>
<dbReference type="PANTHER" id="PTHR11977:SF29">
    <property type="entry name" value="GELSOLIN"/>
    <property type="match status" value="1"/>
</dbReference>
<proteinExistence type="inferred from homology"/>
<keyword evidence="9" id="KW-0106">Calcium</keyword>
<reference evidence="15" key="1">
    <citation type="submission" date="2016-05" db="EMBL/GenBank/DDBJ databases">
        <authorList>
            <person name="Lavstsen T."/>
            <person name="Jespersen J.S."/>
        </authorList>
    </citation>
    <scope>NUCLEOTIDE SEQUENCE</scope>
    <source>
        <tissue evidence="15">Brain</tissue>
    </source>
</reference>
<evidence type="ECO:0000256" key="1">
    <source>
        <dbReference type="ARBA" id="ARBA00004245"/>
    </source>
</evidence>
<evidence type="ECO:0000256" key="7">
    <source>
        <dbReference type="ARBA" id="ARBA00022737"/>
    </source>
</evidence>
<dbReference type="GO" id="GO:0008154">
    <property type="term" value="P:actin polymerization or depolymerization"/>
    <property type="evidence" value="ECO:0007669"/>
    <property type="project" value="TreeGrafter"/>
</dbReference>
<evidence type="ECO:0000256" key="8">
    <source>
        <dbReference type="ARBA" id="ARBA00022794"/>
    </source>
</evidence>
<evidence type="ECO:0000256" key="13">
    <source>
        <dbReference type="RuleBase" id="RU367130"/>
    </source>
</evidence>
<evidence type="ECO:0000313" key="15">
    <source>
        <dbReference type="EMBL" id="SBS58260.1"/>
    </source>
</evidence>
<keyword evidence="7" id="KW-0677">Repeat</keyword>
<feature type="domain" description="Gelsolin-like" evidence="14">
    <location>
        <begin position="114"/>
        <end position="195"/>
    </location>
</feature>
<dbReference type="PANTHER" id="PTHR11977">
    <property type="entry name" value="VILLIN"/>
    <property type="match status" value="1"/>
</dbReference>
<dbReference type="GO" id="GO:0051014">
    <property type="term" value="P:actin filament severing"/>
    <property type="evidence" value="ECO:0007669"/>
    <property type="project" value="UniProtKB-UniRule"/>
</dbReference>
<comment type="function">
    <text evidence="12 13">Calcium-regulated, actin-modulating protein that binds to the plus (or barbed) ends of actin monomers or filaments, preventing monomer exchange (end-blocking or capping). It can promote the assembly of monomers into filaments (nucleation) as well as sever filaments already formed. Plays a role in ciliogenesis.</text>
</comment>
<feature type="domain" description="Gelsolin-like" evidence="14">
    <location>
        <begin position="372"/>
        <end position="447"/>
    </location>
</feature>